<dbReference type="EMBL" id="CAOF01000200">
    <property type="protein sequence ID" value="CCO50258.1"/>
    <property type="molecule type" value="Genomic_DNA"/>
</dbReference>
<dbReference type="AlphaFoldDB" id="A0AAV2W038"/>
<evidence type="ECO:0000313" key="3">
    <source>
        <dbReference type="Proteomes" id="UP000018211"/>
    </source>
</evidence>
<comment type="caution">
    <text evidence="2">The sequence shown here is derived from an EMBL/GenBank/DDBJ whole genome shotgun (WGS) entry which is preliminary data.</text>
</comment>
<gene>
    <name evidence="2" type="ORF">VIBNISOn1_p0095</name>
</gene>
<protein>
    <recommendedName>
        <fullName evidence="4">Secreted protein</fullName>
    </recommendedName>
</protein>
<accession>A0AAV2W038</accession>
<name>A0AAV2W038_9VIBR</name>
<evidence type="ECO:0000256" key="1">
    <source>
        <dbReference type="SAM" id="MobiDB-lite"/>
    </source>
</evidence>
<evidence type="ECO:0000313" key="2">
    <source>
        <dbReference type="EMBL" id="CCO50258.1"/>
    </source>
</evidence>
<feature type="region of interest" description="Disordered" evidence="1">
    <location>
        <begin position="48"/>
        <end position="69"/>
    </location>
</feature>
<dbReference type="RefSeq" id="WP_022614128.1">
    <property type="nucleotide sequence ID" value="NZ_LK391966.1"/>
</dbReference>
<proteinExistence type="predicted"/>
<organism evidence="2 3">
    <name type="scientific">Vibrio nigripulchritudo SOn1</name>
    <dbReference type="NCBI Taxonomy" id="1238450"/>
    <lineage>
        <taxon>Bacteria</taxon>
        <taxon>Pseudomonadati</taxon>
        <taxon>Pseudomonadota</taxon>
        <taxon>Gammaproteobacteria</taxon>
        <taxon>Vibrionales</taxon>
        <taxon>Vibrionaceae</taxon>
        <taxon>Vibrio</taxon>
    </lineage>
</organism>
<reference evidence="2 3" key="1">
    <citation type="journal article" date="2013" name="ISME J.">
        <title>Comparative genomics of pathogenic lineages of Vibrio nigripulchritudo identifies virulence-associated traits.</title>
        <authorList>
            <person name="Goudenege D."/>
            <person name="Labreuche Y."/>
            <person name="Krin E."/>
            <person name="Ansquer D."/>
            <person name="Mangenot S."/>
            <person name="Calteau A."/>
            <person name="Medigue C."/>
            <person name="Mazel D."/>
            <person name="Polz M.F."/>
            <person name="Le Roux F."/>
        </authorList>
    </citation>
    <scope>NUCLEOTIDE SEQUENCE [LARGE SCALE GENOMIC DNA]</scope>
    <source>
        <strain evidence="2 3">SOn1</strain>
    </source>
</reference>
<evidence type="ECO:0008006" key="4">
    <source>
        <dbReference type="Google" id="ProtNLM"/>
    </source>
</evidence>
<sequence>MNPTIISALLIGSAFLSGYATMRAEECNTADPLGNGYHDIQSADAPSLYSQHTTGCDDADEDIGEDQGGSPLPNLLLIGEWLSHGCC</sequence>
<dbReference type="Proteomes" id="UP000018211">
    <property type="component" value="Unassembled WGS sequence"/>
</dbReference>